<dbReference type="Proteomes" id="UP000518266">
    <property type="component" value="Unassembled WGS sequence"/>
</dbReference>
<dbReference type="EMBL" id="JAAKFY010000013">
    <property type="protein sequence ID" value="KAF3847380.1"/>
    <property type="molecule type" value="Genomic_DNA"/>
</dbReference>
<organism evidence="1 2">
    <name type="scientific">Dissostichus mawsoni</name>
    <name type="common">Antarctic cod</name>
    <dbReference type="NCBI Taxonomy" id="36200"/>
    <lineage>
        <taxon>Eukaryota</taxon>
        <taxon>Metazoa</taxon>
        <taxon>Chordata</taxon>
        <taxon>Craniata</taxon>
        <taxon>Vertebrata</taxon>
        <taxon>Euteleostomi</taxon>
        <taxon>Actinopterygii</taxon>
        <taxon>Neopterygii</taxon>
        <taxon>Teleostei</taxon>
        <taxon>Neoteleostei</taxon>
        <taxon>Acanthomorphata</taxon>
        <taxon>Eupercaria</taxon>
        <taxon>Perciformes</taxon>
        <taxon>Notothenioidei</taxon>
        <taxon>Nototheniidae</taxon>
        <taxon>Dissostichus</taxon>
    </lineage>
</organism>
<proteinExistence type="predicted"/>
<gene>
    <name evidence="1" type="ORF">F7725_020408</name>
</gene>
<evidence type="ECO:0000313" key="1">
    <source>
        <dbReference type="EMBL" id="KAF3847380.1"/>
    </source>
</evidence>
<keyword evidence="2" id="KW-1185">Reference proteome</keyword>
<comment type="caution">
    <text evidence="1">The sequence shown here is derived from an EMBL/GenBank/DDBJ whole genome shotgun (WGS) entry which is preliminary data.</text>
</comment>
<dbReference type="OrthoDB" id="8964281at2759"/>
<dbReference type="AlphaFoldDB" id="A0A7J5YD84"/>
<reference evidence="1 2" key="1">
    <citation type="submission" date="2020-03" db="EMBL/GenBank/DDBJ databases">
        <title>Dissostichus mawsoni Genome sequencing and assembly.</title>
        <authorList>
            <person name="Park H."/>
        </authorList>
    </citation>
    <scope>NUCLEOTIDE SEQUENCE [LARGE SCALE GENOMIC DNA]</scope>
    <source>
        <strain evidence="1">DM0001</strain>
        <tissue evidence="1">Muscle</tissue>
    </source>
</reference>
<sequence length="261" mass="27534">MPSNAPKKTLISERKSWRNSSLDLYGCEVYRNVKWEVLAAAALLLGGDHAIDSLSLLQLLLHLNHQLDTINHHLHLGHLGGAQTVSVGDVEHTTHGGCVHTTCGRRRKRNEASTQSGQDLLELSVCAELGQLDVHSTAQAGSQVGGAGQDVAQMLVPHEAMVVLLEDPLNLTSTNAEASEDLLHVAALLHGDDTQMILLVHPDQEDASAVGPVTGHSGAGQQGGHGLVKQEVIVDQQVLLGVGHAAQGVLSLKLTIQAGQS</sequence>
<protein>
    <submittedName>
        <fullName evidence="1">Uncharacterized protein</fullName>
    </submittedName>
</protein>
<accession>A0A7J5YD84</accession>
<evidence type="ECO:0000313" key="2">
    <source>
        <dbReference type="Proteomes" id="UP000518266"/>
    </source>
</evidence>
<name>A0A7J5YD84_DISMA</name>